<dbReference type="Proteomes" id="UP000316621">
    <property type="component" value="Chromosome 11"/>
</dbReference>
<evidence type="ECO:0000313" key="3">
    <source>
        <dbReference type="Proteomes" id="UP000316621"/>
    </source>
</evidence>
<accession>A0A4Y7LHN2</accession>
<dbReference type="AlphaFoldDB" id="A0A4Y7LHN2"/>
<protein>
    <recommendedName>
        <fullName evidence="1">DUF7876 domain-containing protein</fullName>
    </recommendedName>
</protein>
<feature type="domain" description="DUF7876" evidence="1">
    <location>
        <begin position="1"/>
        <end position="27"/>
    </location>
</feature>
<evidence type="ECO:0000313" key="2">
    <source>
        <dbReference type="EMBL" id="RZC84160.1"/>
    </source>
</evidence>
<name>A0A4Y7LHN2_PAPSO</name>
<sequence length="120" mass="13388">MAVVGHSEGPSFVASRMQFVFSTLEFIQYWSFGANIAYVVDQCESLPSEGGDHFVVPASSQSTMANYLVAKLDIIDHATHVQGIIDICVQAPKYTVLNQQWMLLESVKVKGLEMILFRFL</sequence>
<organism evidence="2 3">
    <name type="scientific">Papaver somniferum</name>
    <name type="common">Opium poppy</name>
    <dbReference type="NCBI Taxonomy" id="3469"/>
    <lineage>
        <taxon>Eukaryota</taxon>
        <taxon>Viridiplantae</taxon>
        <taxon>Streptophyta</taxon>
        <taxon>Embryophyta</taxon>
        <taxon>Tracheophyta</taxon>
        <taxon>Spermatophyta</taxon>
        <taxon>Magnoliopsida</taxon>
        <taxon>Ranunculales</taxon>
        <taxon>Papaveraceae</taxon>
        <taxon>Papaveroideae</taxon>
        <taxon>Papaver</taxon>
    </lineage>
</organism>
<evidence type="ECO:0000259" key="1">
    <source>
        <dbReference type="Pfam" id="PF25286"/>
    </source>
</evidence>
<dbReference type="Pfam" id="PF25286">
    <property type="entry name" value="DUF7876"/>
    <property type="match status" value="1"/>
</dbReference>
<dbReference type="Gramene" id="RZC84160">
    <property type="protein sequence ID" value="RZC84160"/>
    <property type="gene ID" value="C5167_046946"/>
</dbReference>
<dbReference type="InterPro" id="IPR057198">
    <property type="entry name" value="DUF7876"/>
</dbReference>
<gene>
    <name evidence="2" type="ORF">C5167_046946</name>
</gene>
<reference evidence="2 3" key="1">
    <citation type="journal article" date="2018" name="Science">
        <title>The opium poppy genome and morphinan production.</title>
        <authorList>
            <person name="Guo L."/>
            <person name="Winzer T."/>
            <person name="Yang X."/>
            <person name="Li Y."/>
            <person name="Ning Z."/>
            <person name="He Z."/>
            <person name="Teodor R."/>
            <person name="Lu Y."/>
            <person name="Bowser T.A."/>
            <person name="Graham I.A."/>
            <person name="Ye K."/>
        </authorList>
    </citation>
    <scope>NUCLEOTIDE SEQUENCE [LARGE SCALE GENOMIC DNA]</scope>
    <source>
        <strain evidence="3">cv. HN1</strain>
        <tissue evidence="2">Leaves</tissue>
    </source>
</reference>
<dbReference type="EMBL" id="CM010725">
    <property type="protein sequence ID" value="RZC84160.1"/>
    <property type="molecule type" value="Genomic_DNA"/>
</dbReference>
<keyword evidence="3" id="KW-1185">Reference proteome</keyword>
<proteinExistence type="predicted"/>